<proteinExistence type="predicted"/>
<protein>
    <submittedName>
        <fullName evidence="1">Spr6p</fullName>
    </submittedName>
</protein>
<evidence type="ECO:0000313" key="1">
    <source>
        <dbReference type="RefSeq" id="XP_033765936.1"/>
    </source>
</evidence>
<reference evidence="1" key="2">
    <citation type="submission" date="2020-01" db="EMBL/GenBank/DDBJ databases">
        <title>Population-level Yeast Reference Genomes.</title>
        <authorList>
            <person name="Yue J.-X."/>
        </authorList>
    </citation>
    <scope>NUCLEOTIDE SEQUENCE</scope>
    <source>
        <strain evidence="1">CBS432</strain>
    </source>
</reference>
<reference evidence="1" key="3">
    <citation type="submission" date="2025-07" db="EMBL/GenBank/DDBJ databases">
        <authorList>
            <consortium name="NCBI Genome Project"/>
        </authorList>
    </citation>
    <scope>NUCLEOTIDE SEQUENCE</scope>
    <source>
        <strain evidence="1">CBS432</strain>
    </source>
</reference>
<reference evidence="1" key="1">
    <citation type="journal article" date="2017" name="Nat. Genet.">
        <title>Contrasting evolutionary genome dynamics between domesticated and wild yeasts.</title>
        <authorList>
            <person name="Yue J.X."/>
            <person name="Li J."/>
            <person name="Aigrain L."/>
            <person name="Hallin J."/>
            <person name="Persson K."/>
            <person name="Oliver K."/>
            <person name="Bergstrom A."/>
            <person name="Coupland P."/>
            <person name="Warringer J."/>
            <person name="Lagomarsino M.C."/>
            <person name="Fischer G."/>
            <person name="Durbin R."/>
            <person name="Liti G."/>
        </authorList>
    </citation>
    <scope>NUCLEOTIDE SEQUENCE</scope>
    <source>
        <strain evidence="1">CBS432</strain>
    </source>
</reference>
<dbReference type="AlphaFoldDB" id="A0A8B8UQI8"/>
<dbReference type="RefSeq" id="XP_033765936.1">
    <property type="nucleotide sequence ID" value="XM_033910045.1"/>
</dbReference>
<dbReference type="KEGG" id="spao:SPAR_E01930"/>
<dbReference type="OrthoDB" id="4048767at2759"/>
<organism evidence="1">
    <name type="scientific">Saccharomyces paradoxus</name>
    <name type="common">Yeast</name>
    <name type="synonym">Saccharomyces douglasii</name>
    <dbReference type="NCBI Taxonomy" id="27291"/>
    <lineage>
        <taxon>Eukaryota</taxon>
        <taxon>Fungi</taxon>
        <taxon>Dikarya</taxon>
        <taxon>Ascomycota</taxon>
        <taxon>Saccharomycotina</taxon>
        <taxon>Saccharomycetes</taxon>
        <taxon>Saccharomycetales</taxon>
        <taxon>Saccharomycetaceae</taxon>
        <taxon>Saccharomyces</taxon>
    </lineage>
</organism>
<dbReference type="GeneID" id="54630178"/>
<sequence length="191" mass="21786">MAVSNIWQSYSSSNIHWIYPLYSNNSLQNVKSSFTAEILLKRKCNDIQDMLDDRMMELLLQGSCDSNRQQSYLQEISPSRKKKTHVKKFLKKQKKSRKPITLEHGCLSGPVTLRFGNFAGIRDLRGTRCLLHGIKHGVHPKPGERCACQQATLFPSPLTRFSCDQSVVLNRAAPSTRLYDSIADEFSSLYF</sequence>
<dbReference type="VEuPathDB" id="FungiDB:SPAR_E01930"/>
<reference evidence="1" key="4">
    <citation type="submission" date="2025-08" db="UniProtKB">
        <authorList>
            <consortium name="RefSeq"/>
        </authorList>
    </citation>
    <scope>IDENTIFICATION</scope>
    <source>
        <strain evidence="1">CBS432</strain>
    </source>
</reference>
<gene>
    <name evidence="1" type="primary">SPR6</name>
    <name evidence="1" type="ORF">SPAR_E01930</name>
</gene>
<accession>A0A8B8UQI8</accession>
<name>A0A8B8UQI8_SACPA</name>